<accession>A0AAW6RI16</accession>
<gene>
    <name evidence="2" type="ORF">QB898_00725</name>
</gene>
<feature type="transmembrane region" description="Helical" evidence="1">
    <location>
        <begin position="97"/>
        <end position="119"/>
    </location>
</feature>
<feature type="transmembrane region" description="Helical" evidence="1">
    <location>
        <begin position="228"/>
        <end position="252"/>
    </location>
</feature>
<sequence length="264" mass="27593">MKLRIAAAREGIDWLRSGARAFARQPVALIGLPLMLAALLAFAGMLPLAGPLLALALLPAGTVGLMEAARQATQGRFPSPAVLLTALRTAPQGVRQILLLGLLYALCGAAAEGLAWLLLGAPPDMTALVNLSQEKLADPATLEQAHAAMRYNLGHLLLFAPLSLAFWHAPALTHWHGVPPVKSLFFSAVAVLRNWRTFTLYGLAAAALMASATLALTLLVLLLGAPALAAHGVALLGLVMAAIFSASVWFSFCGCFEDAPPEQG</sequence>
<feature type="transmembrane region" description="Helical" evidence="1">
    <location>
        <begin position="21"/>
        <end position="42"/>
    </location>
</feature>
<dbReference type="Proteomes" id="UP001237156">
    <property type="component" value="Unassembled WGS sequence"/>
</dbReference>
<proteinExistence type="predicted"/>
<feature type="transmembrane region" description="Helical" evidence="1">
    <location>
        <begin position="156"/>
        <end position="177"/>
    </location>
</feature>
<name>A0AAW6RI16_9BURK</name>
<dbReference type="InterPro" id="IPR047798">
    <property type="entry name" value="BPSS1780-like"/>
</dbReference>
<keyword evidence="1" id="KW-1133">Transmembrane helix</keyword>
<evidence type="ECO:0000256" key="1">
    <source>
        <dbReference type="SAM" id="Phobius"/>
    </source>
</evidence>
<dbReference type="RefSeq" id="WP_279523401.1">
    <property type="nucleotide sequence ID" value="NZ_JARVII010000001.1"/>
</dbReference>
<organism evidence="2 3">
    <name type="scientific">Ottowia cancrivicina</name>
    <dbReference type="NCBI Taxonomy" id="3040346"/>
    <lineage>
        <taxon>Bacteria</taxon>
        <taxon>Pseudomonadati</taxon>
        <taxon>Pseudomonadota</taxon>
        <taxon>Betaproteobacteria</taxon>
        <taxon>Burkholderiales</taxon>
        <taxon>Comamonadaceae</taxon>
        <taxon>Ottowia</taxon>
    </lineage>
</organism>
<reference evidence="2 3" key="1">
    <citation type="submission" date="2023-04" db="EMBL/GenBank/DDBJ databases">
        <title>Ottowia paracancer sp. nov., isolated from human stomach.</title>
        <authorList>
            <person name="Song Y."/>
        </authorList>
    </citation>
    <scope>NUCLEOTIDE SEQUENCE [LARGE SCALE GENOMIC DNA]</scope>
    <source>
        <strain evidence="2 3">10c7w1</strain>
    </source>
</reference>
<protein>
    <submittedName>
        <fullName evidence="2">BPSS1780 family membrane protein</fullName>
    </submittedName>
</protein>
<keyword evidence="1" id="KW-0812">Transmembrane</keyword>
<keyword evidence="3" id="KW-1185">Reference proteome</keyword>
<comment type="caution">
    <text evidence="2">The sequence shown here is derived from an EMBL/GenBank/DDBJ whole genome shotgun (WGS) entry which is preliminary data.</text>
</comment>
<evidence type="ECO:0000313" key="2">
    <source>
        <dbReference type="EMBL" id="MDG9698257.1"/>
    </source>
</evidence>
<evidence type="ECO:0000313" key="3">
    <source>
        <dbReference type="Proteomes" id="UP001237156"/>
    </source>
</evidence>
<dbReference type="NCBIfam" id="NF041043">
    <property type="entry name" value="BPSS1780_fam"/>
    <property type="match status" value="1"/>
</dbReference>
<dbReference type="EMBL" id="JARVII010000001">
    <property type="protein sequence ID" value="MDG9698257.1"/>
    <property type="molecule type" value="Genomic_DNA"/>
</dbReference>
<feature type="transmembrane region" description="Helical" evidence="1">
    <location>
        <begin position="198"/>
        <end position="222"/>
    </location>
</feature>
<keyword evidence="1" id="KW-0472">Membrane</keyword>
<dbReference type="AlphaFoldDB" id="A0AAW6RI16"/>